<dbReference type="InterPro" id="IPR001851">
    <property type="entry name" value="ABC_transp_permease"/>
</dbReference>
<evidence type="ECO:0000256" key="2">
    <source>
        <dbReference type="ARBA" id="ARBA00011262"/>
    </source>
</evidence>
<dbReference type="Pfam" id="PF02653">
    <property type="entry name" value="BPD_transp_2"/>
    <property type="match status" value="1"/>
</dbReference>
<comment type="subunit">
    <text evidence="2">The complex is composed of two ATP-binding proteins (LsrA), two transmembrane proteins (LsrC and LsrD) and a solute-binding protein (LsrB).</text>
</comment>
<comment type="subcellular location">
    <subcellularLocation>
        <location evidence="1">Cell membrane</location>
        <topology evidence="1">Multi-pass membrane protein</topology>
    </subcellularLocation>
</comment>
<evidence type="ECO:0000256" key="8">
    <source>
        <dbReference type="ARBA" id="ARBA00023136"/>
    </source>
</evidence>
<feature type="transmembrane region" description="Helical" evidence="11">
    <location>
        <begin position="143"/>
        <end position="161"/>
    </location>
</feature>
<keyword evidence="4" id="KW-1003">Cell membrane</keyword>
<evidence type="ECO:0000256" key="5">
    <source>
        <dbReference type="ARBA" id="ARBA00022519"/>
    </source>
</evidence>
<evidence type="ECO:0000256" key="6">
    <source>
        <dbReference type="ARBA" id="ARBA00022692"/>
    </source>
</evidence>
<name>A0ABN2USK8_9MICO</name>
<reference evidence="12 13" key="1">
    <citation type="journal article" date="2019" name="Int. J. Syst. Evol. Microbiol.">
        <title>The Global Catalogue of Microorganisms (GCM) 10K type strain sequencing project: providing services to taxonomists for standard genome sequencing and annotation.</title>
        <authorList>
            <consortium name="The Broad Institute Genomics Platform"/>
            <consortium name="The Broad Institute Genome Sequencing Center for Infectious Disease"/>
            <person name="Wu L."/>
            <person name="Ma J."/>
        </authorList>
    </citation>
    <scope>NUCLEOTIDE SEQUENCE [LARGE SCALE GENOMIC DNA]</scope>
    <source>
        <strain evidence="12 13">JCM 15672</strain>
    </source>
</reference>
<organism evidence="12 13">
    <name type="scientific">Agromyces tropicus</name>
    <dbReference type="NCBI Taxonomy" id="555371"/>
    <lineage>
        <taxon>Bacteria</taxon>
        <taxon>Bacillati</taxon>
        <taxon>Actinomycetota</taxon>
        <taxon>Actinomycetes</taxon>
        <taxon>Micrococcales</taxon>
        <taxon>Microbacteriaceae</taxon>
        <taxon>Agromyces</taxon>
    </lineage>
</organism>
<feature type="transmembrane region" description="Helical" evidence="11">
    <location>
        <begin position="233"/>
        <end position="257"/>
    </location>
</feature>
<gene>
    <name evidence="12" type="ORF">GCM10009819_31570</name>
</gene>
<evidence type="ECO:0000256" key="9">
    <source>
        <dbReference type="ARBA" id="ARBA00025439"/>
    </source>
</evidence>
<dbReference type="CDD" id="cd06579">
    <property type="entry name" value="TM_PBP1_transp_AraH_like"/>
    <property type="match status" value="1"/>
</dbReference>
<feature type="transmembrane region" description="Helical" evidence="11">
    <location>
        <begin position="173"/>
        <end position="202"/>
    </location>
</feature>
<dbReference type="PANTHER" id="PTHR32196">
    <property type="entry name" value="ABC TRANSPORTER PERMEASE PROTEIN YPHD-RELATED-RELATED"/>
    <property type="match status" value="1"/>
</dbReference>
<keyword evidence="13" id="KW-1185">Reference proteome</keyword>
<feature type="transmembrane region" description="Helical" evidence="11">
    <location>
        <begin position="263"/>
        <end position="281"/>
    </location>
</feature>
<feature type="transmembrane region" description="Helical" evidence="11">
    <location>
        <begin position="30"/>
        <end position="50"/>
    </location>
</feature>
<keyword evidence="7 11" id="KW-1133">Transmembrane helix</keyword>
<evidence type="ECO:0000313" key="13">
    <source>
        <dbReference type="Proteomes" id="UP001501196"/>
    </source>
</evidence>
<dbReference type="RefSeq" id="WP_344376577.1">
    <property type="nucleotide sequence ID" value="NZ_BAAAPW010000005.1"/>
</dbReference>
<feature type="transmembrane region" description="Helical" evidence="11">
    <location>
        <begin position="115"/>
        <end position="136"/>
    </location>
</feature>
<feature type="transmembrane region" description="Helical" evidence="11">
    <location>
        <begin position="85"/>
        <end position="103"/>
    </location>
</feature>
<dbReference type="Proteomes" id="UP001501196">
    <property type="component" value="Unassembled WGS sequence"/>
</dbReference>
<keyword evidence="5" id="KW-0997">Cell inner membrane</keyword>
<comment type="function">
    <text evidence="9">Part of the ABC transporter complex LsrABCD involved in autoinducer 2 (AI-2) import. Probably responsible for the translocation of the substrate across the membrane.</text>
</comment>
<feature type="transmembrane region" description="Helical" evidence="11">
    <location>
        <begin position="288"/>
        <end position="311"/>
    </location>
</feature>
<keyword evidence="3" id="KW-0813">Transport</keyword>
<sequence length="348" mass="35899">MSYSALTKTVETVPAAPKPVSRWRQILRDLALIPVIVIVFIVGAVFVPNFATPNNIVSNILSVSAVLGVAVVAQSIVLIGGYFDLSAQSVIGLAPMLMVWLYTTDGGVGVVSNPWLAILSALVLGAIVGLVNGLLVGRLGMNAFIVTLAMLILLQGFTLGISGGQTFTDLPPAVAALGFANVLGIPVDVLILVLVVAIAAVFMRFAPTGRRIYAMGGNKEAARAAGINTLRMTIGLFIFSGVVAAFAGLMLSARIAAVTSSQGNNIIFTVFAAAVIGGISLDGGKGTIIGAATGVLLLGMIQNILVLSAVPSFWIDATYGAIILGALLIGSPQVRGMFSKLIPARMRR</sequence>
<evidence type="ECO:0000313" key="12">
    <source>
        <dbReference type="EMBL" id="GAA2042771.1"/>
    </source>
</evidence>
<dbReference type="PANTHER" id="PTHR32196:SF29">
    <property type="entry name" value="AUTOINDUCER 2 IMPORT SYSTEM PERMEASE PROTEIN LSRC"/>
    <property type="match status" value="1"/>
</dbReference>
<evidence type="ECO:0000256" key="1">
    <source>
        <dbReference type="ARBA" id="ARBA00004651"/>
    </source>
</evidence>
<feature type="transmembrane region" description="Helical" evidence="11">
    <location>
        <begin position="317"/>
        <end position="338"/>
    </location>
</feature>
<evidence type="ECO:0000256" key="11">
    <source>
        <dbReference type="SAM" id="Phobius"/>
    </source>
</evidence>
<protein>
    <recommendedName>
        <fullName evidence="10">Autoinducer 2 import system permease protein LsrC</fullName>
    </recommendedName>
</protein>
<evidence type="ECO:0000256" key="3">
    <source>
        <dbReference type="ARBA" id="ARBA00022448"/>
    </source>
</evidence>
<accession>A0ABN2USK8</accession>
<feature type="transmembrane region" description="Helical" evidence="11">
    <location>
        <begin position="56"/>
        <end position="78"/>
    </location>
</feature>
<keyword evidence="6 11" id="KW-0812">Transmembrane</keyword>
<evidence type="ECO:0000256" key="10">
    <source>
        <dbReference type="ARBA" id="ARBA00039382"/>
    </source>
</evidence>
<keyword evidence="8 11" id="KW-0472">Membrane</keyword>
<proteinExistence type="predicted"/>
<evidence type="ECO:0000256" key="7">
    <source>
        <dbReference type="ARBA" id="ARBA00022989"/>
    </source>
</evidence>
<comment type="caution">
    <text evidence="12">The sequence shown here is derived from an EMBL/GenBank/DDBJ whole genome shotgun (WGS) entry which is preliminary data.</text>
</comment>
<evidence type="ECO:0000256" key="4">
    <source>
        <dbReference type="ARBA" id="ARBA00022475"/>
    </source>
</evidence>
<dbReference type="EMBL" id="BAAAPW010000005">
    <property type="protein sequence ID" value="GAA2042771.1"/>
    <property type="molecule type" value="Genomic_DNA"/>
</dbReference>